<dbReference type="Proteomes" id="UP000005143">
    <property type="component" value="Unassembled WGS sequence"/>
</dbReference>
<accession>H0E1H6</accession>
<proteinExistence type="predicted"/>
<comment type="caution">
    <text evidence="1">The sequence shown here is derived from an EMBL/GenBank/DDBJ whole genome shotgun (WGS) entry which is preliminary data.</text>
</comment>
<reference evidence="1 2" key="1">
    <citation type="journal article" date="2013" name="Biodegradation">
        <title>Quantitative proteomic analysis of ibuprofen-degrading Patulibacter sp. strain I11.</title>
        <authorList>
            <person name="Almeida B."/>
            <person name="Kjeldal H."/>
            <person name="Lolas I."/>
            <person name="Knudsen A.D."/>
            <person name="Carvalho G."/>
            <person name="Nielsen K.L."/>
            <person name="Barreto Crespo M.T."/>
            <person name="Stensballe A."/>
            <person name="Nielsen J.L."/>
        </authorList>
    </citation>
    <scope>NUCLEOTIDE SEQUENCE [LARGE SCALE GENOMIC DNA]</scope>
    <source>
        <strain evidence="1 2">I11</strain>
    </source>
</reference>
<keyword evidence="2" id="KW-1185">Reference proteome</keyword>
<dbReference type="EMBL" id="AGUD01000022">
    <property type="protein sequence ID" value="EHN12461.1"/>
    <property type="molecule type" value="Genomic_DNA"/>
</dbReference>
<evidence type="ECO:0000313" key="2">
    <source>
        <dbReference type="Proteomes" id="UP000005143"/>
    </source>
</evidence>
<gene>
    <name evidence="1" type="ORF">PAI11_06380</name>
</gene>
<name>H0E1H6_9ACTN</name>
<evidence type="ECO:0000313" key="1">
    <source>
        <dbReference type="EMBL" id="EHN12461.1"/>
    </source>
</evidence>
<sequence length="39" mass="4013">MPGHHPALLRGEVGDHSIGCAAITGVPSDRHLTPALRAT</sequence>
<organism evidence="1 2">
    <name type="scientific">Patulibacter medicamentivorans</name>
    <dbReference type="NCBI Taxonomy" id="1097667"/>
    <lineage>
        <taxon>Bacteria</taxon>
        <taxon>Bacillati</taxon>
        <taxon>Actinomycetota</taxon>
        <taxon>Thermoleophilia</taxon>
        <taxon>Solirubrobacterales</taxon>
        <taxon>Patulibacteraceae</taxon>
        <taxon>Patulibacter</taxon>
    </lineage>
</organism>
<protein>
    <submittedName>
        <fullName evidence="1">Uncharacterized protein</fullName>
    </submittedName>
</protein>
<dbReference type="AlphaFoldDB" id="H0E1H6"/>